<dbReference type="Pfam" id="PF12836">
    <property type="entry name" value="HHH_3"/>
    <property type="match status" value="1"/>
</dbReference>
<dbReference type="CDD" id="cd07731">
    <property type="entry name" value="ComA-like_MBL-fold"/>
    <property type="match status" value="1"/>
</dbReference>
<dbReference type="PANTHER" id="PTHR30619:SF7">
    <property type="entry name" value="BETA-LACTAMASE DOMAIN PROTEIN"/>
    <property type="match status" value="1"/>
</dbReference>
<keyword evidence="3" id="KW-1185">Reference proteome</keyword>
<dbReference type="InterPro" id="IPR052159">
    <property type="entry name" value="Competence_DNA_uptake"/>
</dbReference>
<evidence type="ECO:0000313" key="3">
    <source>
        <dbReference type="Proteomes" id="UP000185669"/>
    </source>
</evidence>
<dbReference type="SUPFAM" id="SSF47781">
    <property type="entry name" value="RuvA domain 2-like"/>
    <property type="match status" value="1"/>
</dbReference>
<reference evidence="3" key="1">
    <citation type="submission" date="2017-01" db="EMBL/GenBank/DDBJ databases">
        <authorList>
            <person name="Varghese N."/>
            <person name="Submissions S."/>
        </authorList>
    </citation>
    <scope>NUCLEOTIDE SEQUENCE [LARGE SCALE GENOMIC DNA]</scope>
    <source>
        <strain evidence="3">ATCC 700103</strain>
    </source>
</reference>
<protein>
    <submittedName>
        <fullName evidence="2">Competence protein ComEC</fullName>
    </submittedName>
</protein>
<dbReference type="InterPro" id="IPR010994">
    <property type="entry name" value="RuvA_2-like"/>
</dbReference>
<evidence type="ECO:0000259" key="1">
    <source>
        <dbReference type="SMART" id="SM00849"/>
    </source>
</evidence>
<dbReference type="InterPro" id="IPR036866">
    <property type="entry name" value="RibonucZ/Hydroxyglut_hydro"/>
</dbReference>
<dbReference type="InterPro" id="IPR035681">
    <property type="entry name" value="ComA-like_MBL"/>
</dbReference>
<feature type="domain" description="Metallo-beta-lactamase" evidence="1">
    <location>
        <begin position="42"/>
        <end position="242"/>
    </location>
</feature>
<gene>
    <name evidence="2" type="ORF">SAMN05421834_1184</name>
</gene>
<dbReference type="SUPFAM" id="SSF56281">
    <property type="entry name" value="Metallo-hydrolase/oxidoreductase"/>
    <property type="match status" value="1"/>
</dbReference>
<evidence type="ECO:0000313" key="2">
    <source>
        <dbReference type="EMBL" id="SIR25787.1"/>
    </source>
</evidence>
<organism evidence="2 3">
    <name type="scientific">Halanaerobium kushneri</name>
    <dbReference type="NCBI Taxonomy" id="56779"/>
    <lineage>
        <taxon>Bacteria</taxon>
        <taxon>Bacillati</taxon>
        <taxon>Bacillota</taxon>
        <taxon>Clostridia</taxon>
        <taxon>Halanaerobiales</taxon>
        <taxon>Halanaerobiaceae</taxon>
        <taxon>Halanaerobium</taxon>
    </lineage>
</organism>
<dbReference type="SMART" id="SM00849">
    <property type="entry name" value="Lactamase_B"/>
    <property type="match status" value="1"/>
</dbReference>
<accession>A0A1N6ZG82</accession>
<dbReference type="InterPro" id="IPR004509">
    <property type="entry name" value="Competence_ComEA_HhH"/>
</dbReference>
<dbReference type="Proteomes" id="UP000185669">
    <property type="component" value="Unassembled WGS sequence"/>
</dbReference>
<sequence>MLNFNLSKKKTILLFLIILFCILFTLNTTAQNLKIHFIDVGQGDSILIEEAGGQNILIDGGDRTDSITARIISYLKEQKVKKLDYIISTHPHADHIGGLVDIINSFEVKTVLDSGKIHTSQTYENYLLKIDQENINFKTPRRGDQFEIGESKITFLHPEESLENYSLNNSSLVFVLEYDTQKFLFTGDIEKKVENKLLSEYPELQVNLIKVPHHGSKTSGLKSWINSLEPELAVIQVGADNHYDHPAAEIVELYQKLGARVYRNDLNGNIVVTADGNNYTVKVDQITDLKNSKTYSETKSAAAEKYNSLININTASETSLDRLWGIGPATAAKIISYREKNGYFKKIEEIKEVDGIGEEKFKHWQNKITVN</sequence>
<dbReference type="NCBIfam" id="TIGR00426">
    <property type="entry name" value="competence protein ComEA helix-hairpin-helix repeat region"/>
    <property type="match status" value="1"/>
</dbReference>
<name>A0A1N6ZG82_9FIRM</name>
<dbReference type="STRING" id="56779.SAMN05421834_1184"/>
<dbReference type="OrthoDB" id="9761531at2"/>
<dbReference type="InterPro" id="IPR001279">
    <property type="entry name" value="Metallo-B-lactamas"/>
</dbReference>
<dbReference type="Gene3D" id="3.60.15.10">
    <property type="entry name" value="Ribonuclease Z/Hydroxyacylglutathione hydrolase-like"/>
    <property type="match status" value="1"/>
</dbReference>
<proteinExistence type="predicted"/>
<dbReference type="RefSeq" id="WP_076545562.1">
    <property type="nucleotide sequence ID" value="NZ_FTNC01000018.1"/>
</dbReference>
<dbReference type="EMBL" id="FTNC01000018">
    <property type="protein sequence ID" value="SIR25787.1"/>
    <property type="molecule type" value="Genomic_DNA"/>
</dbReference>
<dbReference type="PANTHER" id="PTHR30619">
    <property type="entry name" value="DNA INTERNALIZATION/COMPETENCE PROTEIN COMEC/REC2"/>
    <property type="match status" value="1"/>
</dbReference>
<dbReference type="Pfam" id="PF00753">
    <property type="entry name" value="Lactamase_B"/>
    <property type="match status" value="1"/>
</dbReference>
<dbReference type="Gene3D" id="1.10.150.280">
    <property type="entry name" value="AF1531-like domain"/>
    <property type="match status" value="1"/>
</dbReference>
<dbReference type="AlphaFoldDB" id="A0A1N6ZG82"/>